<dbReference type="Proteomes" id="UP000620366">
    <property type="component" value="Unassembled WGS sequence"/>
</dbReference>
<dbReference type="AlphaFoldDB" id="A0A926DE08"/>
<evidence type="ECO:0000313" key="3">
    <source>
        <dbReference type="Proteomes" id="UP000620366"/>
    </source>
</evidence>
<dbReference type="Gene3D" id="3.40.250.10">
    <property type="entry name" value="Rhodanese-like domain"/>
    <property type="match status" value="1"/>
</dbReference>
<sequence>MDITKGFSPTRQYTSITPREVHELMATGCDCTLLDVRTPDEYEQYHIAGSVSLPDYELIAGNIPLKKTSPVVVYCQSGARSYTACLRLLRLGFCKVYDMGAITRWPYGFE</sequence>
<organism evidence="2 3">
    <name type="scientific">Feifania hominis</name>
    <dbReference type="NCBI Taxonomy" id="2763660"/>
    <lineage>
        <taxon>Bacteria</taxon>
        <taxon>Bacillati</taxon>
        <taxon>Bacillota</taxon>
        <taxon>Clostridia</taxon>
        <taxon>Eubacteriales</taxon>
        <taxon>Feifaniaceae</taxon>
        <taxon>Feifania</taxon>
    </lineage>
</organism>
<name>A0A926DE08_9FIRM</name>
<dbReference type="InterPro" id="IPR036873">
    <property type="entry name" value="Rhodanese-like_dom_sf"/>
</dbReference>
<dbReference type="SMART" id="SM00450">
    <property type="entry name" value="RHOD"/>
    <property type="match status" value="1"/>
</dbReference>
<accession>A0A926DE08</accession>
<dbReference type="SUPFAM" id="SSF52821">
    <property type="entry name" value="Rhodanese/Cell cycle control phosphatase"/>
    <property type="match status" value="1"/>
</dbReference>
<dbReference type="Pfam" id="PF00581">
    <property type="entry name" value="Rhodanese"/>
    <property type="match status" value="1"/>
</dbReference>
<dbReference type="EMBL" id="JACRSP010000002">
    <property type="protein sequence ID" value="MBC8536112.1"/>
    <property type="molecule type" value="Genomic_DNA"/>
</dbReference>
<dbReference type="CDD" id="cd00158">
    <property type="entry name" value="RHOD"/>
    <property type="match status" value="1"/>
</dbReference>
<evidence type="ECO:0000259" key="1">
    <source>
        <dbReference type="PROSITE" id="PS50206"/>
    </source>
</evidence>
<feature type="domain" description="Rhodanese" evidence="1">
    <location>
        <begin position="27"/>
        <end position="106"/>
    </location>
</feature>
<gene>
    <name evidence="2" type="ORF">H8695_05330</name>
</gene>
<dbReference type="InterPro" id="IPR050229">
    <property type="entry name" value="GlpE_sulfurtransferase"/>
</dbReference>
<proteinExistence type="predicted"/>
<dbReference type="PROSITE" id="PS50206">
    <property type="entry name" value="RHODANESE_3"/>
    <property type="match status" value="1"/>
</dbReference>
<reference evidence="2" key="1">
    <citation type="submission" date="2020-08" db="EMBL/GenBank/DDBJ databases">
        <title>Genome public.</title>
        <authorList>
            <person name="Liu C."/>
            <person name="Sun Q."/>
        </authorList>
    </citation>
    <scope>NUCLEOTIDE SEQUENCE</scope>
    <source>
        <strain evidence="2">BX7</strain>
    </source>
</reference>
<dbReference type="PANTHER" id="PTHR43031:SF16">
    <property type="entry name" value="OXIDOREDUCTASE"/>
    <property type="match status" value="1"/>
</dbReference>
<keyword evidence="3" id="KW-1185">Reference proteome</keyword>
<dbReference type="InterPro" id="IPR001763">
    <property type="entry name" value="Rhodanese-like_dom"/>
</dbReference>
<dbReference type="PANTHER" id="PTHR43031">
    <property type="entry name" value="FAD-DEPENDENT OXIDOREDUCTASE"/>
    <property type="match status" value="1"/>
</dbReference>
<comment type="caution">
    <text evidence="2">The sequence shown here is derived from an EMBL/GenBank/DDBJ whole genome shotgun (WGS) entry which is preliminary data.</text>
</comment>
<evidence type="ECO:0000313" key="2">
    <source>
        <dbReference type="EMBL" id="MBC8536112.1"/>
    </source>
</evidence>
<protein>
    <submittedName>
        <fullName evidence="2">Rhodanese-like domain-containing protein</fullName>
    </submittedName>
</protein>
<dbReference type="RefSeq" id="WP_249299864.1">
    <property type="nucleotide sequence ID" value="NZ_JACRSP010000002.1"/>
</dbReference>